<dbReference type="RefSeq" id="WP_007092734.1">
    <property type="nucleotide sequence ID" value="NZ_CP142125.1"/>
</dbReference>
<name>A9EDH3_9FLAO</name>
<evidence type="ECO:0000256" key="6">
    <source>
        <dbReference type="ARBA" id="ARBA00023004"/>
    </source>
</evidence>
<keyword evidence="10" id="KW-0998">Cell outer membrane</keyword>
<proteinExistence type="predicted"/>
<dbReference type="SUPFAM" id="SSF56935">
    <property type="entry name" value="Porins"/>
    <property type="match status" value="1"/>
</dbReference>
<dbReference type="PANTHER" id="PTHR32552">
    <property type="entry name" value="FERRICHROME IRON RECEPTOR-RELATED"/>
    <property type="match status" value="1"/>
</dbReference>
<evidence type="ECO:0000256" key="1">
    <source>
        <dbReference type="ARBA" id="ARBA00004571"/>
    </source>
</evidence>
<evidence type="ECO:0000256" key="7">
    <source>
        <dbReference type="ARBA" id="ARBA00023065"/>
    </source>
</evidence>
<keyword evidence="6" id="KW-0408">Iron</keyword>
<comment type="subcellular location">
    <subcellularLocation>
        <location evidence="1">Cell outer membrane</location>
        <topology evidence="1">Multi-pass membrane protein</topology>
    </subcellularLocation>
</comment>
<keyword evidence="11" id="KW-0732">Signal</keyword>
<comment type="caution">
    <text evidence="12">The sequence shown here is derived from an EMBL/GenBank/DDBJ whole genome shotgun (WGS) entry which is preliminary data.</text>
</comment>
<keyword evidence="13" id="KW-1185">Reference proteome</keyword>
<reference evidence="12 13" key="1">
    <citation type="journal article" date="2011" name="J. Bacteriol.">
        <title>Genome sequence of the algicidal bacterium Kordia algicida OT-1.</title>
        <authorList>
            <person name="Lee H.S."/>
            <person name="Kang S.G."/>
            <person name="Kwon K.K."/>
            <person name="Lee J.H."/>
            <person name="Kim S.J."/>
        </authorList>
    </citation>
    <scope>NUCLEOTIDE SEQUENCE [LARGE SCALE GENOMIC DNA]</scope>
    <source>
        <strain evidence="12 13">OT-1</strain>
    </source>
</reference>
<feature type="chain" id="PRO_5002737377" evidence="11">
    <location>
        <begin position="24"/>
        <end position="587"/>
    </location>
</feature>
<evidence type="ECO:0000256" key="2">
    <source>
        <dbReference type="ARBA" id="ARBA00022448"/>
    </source>
</evidence>
<keyword evidence="5" id="KW-0812">Transmembrane</keyword>
<keyword evidence="7" id="KW-0406">Ion transport</keyword>
<dbReference type="Gene3D" id="2.40.170.20">
    <property type="entry name" value="TonB-dependent receptor, beta-barrel domain"/>
    <property type="match status" value="1"/>
</dbReference>
<evidence type="ECO:0000256" key="9">
    <source>
        <dbReference type="ARBA" id="ARBA00023136"/>
    </source>
</evidence>
<evidence type="ECO:0000256" key="8">
    <source>
        <dbReference type="ARBA" id="ARBA00023077"/>
    </source>
</evidence>
<keyword evidence="9" id="KW-0472">Membrane</keyword>
<dbReference type="InterPro" id="IPR039426">
    <property type="entry name" value="TonB-dep_rcpt-like"/>
</dbReference>
<feature type="signal peptide" evidence="11">
    <location>
        <begin position="1"/>
        <end position="23"/>
    </location>
</feature>
<keyword evidence="4" id="KW-0410">Iron transport</keyword>
<keyword evidence="8" id="KW-0798">TonB box</keyword>
<gene>
    <name evidence="12" type="ORF">KAOT1_00790</name>
</gene>
<dbReference type="GO" id="GO:0009279">
    <property type="term" value="C:cell outer membrane"/>
    <property type="evidence" value="ECO:0007669"/>
    <property type="project" value="UniProtKB-SubCell"/>
</dbReference>
<evidence type="ECO:0000256" key="5">
    <source>
        <dbReference type="ARBA" id="ARBA00022692"/>
    </source>
</evidence>
<dbReference type="Proteomes" id="UP000002945">
    <property type="component" value="Unassembled WGS sequence"/>
</dbReference>
<evidence type="ECO:0000313" key="13">
    <source>
        <dbReference type="Proteomes" id="UP000002945"/>
    </source>
</evidence>
<dbReference type="InterPro" id="IPR036942">
    <property type="entry name" value="Beta-barrel_TonB_sf"/>
</dbReference>
<keyword evidence="3" id="KW-1134">Transmembrane beta strand</keyword>
<evidence type="ECO:0000313" key="12">
    <source>
        <dbReference type="EMBL" id="EDP94232.1"/>
    </source>
</evidence>
<sequence>MRHQILKSTIIVAIFFIANLATAQDKDKDKEKDKEKTIGTEVVNVVKPYTPSVSDAFKIKQTPSLNDKETGKKKEIKYSIFSFPVASTFTPAKGRAAGLKKAKKEKLYNTYVSLGLGNYNTAALDFYTSRAISRDETFDISLRHHSSQGGIDNVELDDKFFDTKLDLAYINRSRDLSWKGKFGYQHQIYNWYGLPGDVTLTPAQIDGISEQQTYHNLYLGGDVTMDDSFFKGGKVLYRRMFDAFSSGENRLILQPEFEVEIAGELINTMVDIDYVGGTFENNFAETGGIDYSILKAGISPSLVILRDDLTVNFGAGIYVGLDTENSETDIFIYPRITAQYRLSGDDIIAYGGIEGDLNQNSYYDFVQTNYFVSPTLGIAPTDQQYNGYLGIKGKLTSNVSYNARASYMSEKGKPLFKVNPFNPSPDSANGYTYGNSFGVAYDDVTTIGVFGEINVDITSNFKFGAKAEYFNYSTDQQEEAWNLPEIEASIFADYQITENWFAGANIFFIGERSDQIINPGGIVVSTPQTVTLDSFIDVNAHLGYRFNDRLSAFVKANNIANQDYQRWVNFPVQQFQILAGATYKFDF</sequence>
<accession>A9EDH3</accession>
<dbReference type="EMBL" id="ABIB01000023">
    <property type="protein sequence ID" value="EDP94232.1"/>
    <property type="molecule type" value="Genomic_DNA"/>
</dbReference>
<evidence type="ECO:0000256" key="3">
    <source>
        <dbReference type="ARBA" id="ARBA00022452"/>
    </source>
</evidence>
<dbReference type="GO" id="GO:0006826">
    <property type="term" value="P:iron ion transport"/>
    <property type="evidence" value="ECO:0007669"/>
    <property type="project" value="UniProtKB-KW"/>
</dbReference>
<evidence type="ECO:0000256" key="10">
    <source>
        <dbReference type="ARBA" id="ARBA00023237"/>
    </source>
</evidence>
<dbReference type="PANTHER" id="PTHR32552:SF81">
    <property type="entry name" value="TONB-DEPENDENT OUTER MEMBRANE RECEPTOR"/>
    <property type="match status" value="1"/>
</dbReference>
<dbReference type="AlphaFoldDB" id="A9EDH3"/>
<protein>
    <submittedName>
        <fullName evidence="12">Probable integral outer membrane protein</fullName>
    </submittedName>
</protein>
<evidence type="ECO:0000256" key="4">
    <source>
        <dbReference type="ARBA" id="ARBA00022496"/>
    </source>
</evidence>
<dbReference type="STRING" id="391587.KAOT1_00790"/>
<keyword evidence="2" id="KW-0813">Transport</keyword>
<dbReference type="eggNOG" id="COG4773">
    <property type="taxonomic scope" value="Bacteria"/>
</dbReference>
<evidence type="ECO:0000256" key="11">
    <source>
        <dbReference type="SAM" id="SignalP"/>
    </source>
</evidence>
<dbReference type="OrthoDB" id="1264254at2"/>
<dbReference type="HOGENOM" id="CLU_032797_0_0_10"/>
<organism evidence="12 13">
    <name type="scientific">Kordia algicida OT-1</name>
    <dbReference type="NCBI Taxonomy" id="391587"/>
    <lineage>
        <taxon>Bacteria</taxon>
        <taxon>Pseudomonadati</taxon>
        <taxon>Bacteroidota</taxon>
        <taxon>Flavobacteriia</taxon>
        <taxon>Flavobacteriales</taxon>
        <taxon>Flavobacteriaceae</taxon>
        <taxon>Kordia</taxon>
    </lineage>
</organism>